<comment type="caution">
    <text evidence="1">The sequence shown here is derived from an EMBL/GenBank/DDBJ whole genome shotgun (WGS) entry which is preliminary data.</text>
</comment>
<protein>
    <submittedName>
        <fullName evidence="1">Uncharacterized protein</fullName>
    </submittedName>
</protein>
<gene>
    <name evidence="1" type="ORF">DSO57_1007058</name>
</gene>
<name>A0ACC2S9L8_9FUNG</name>
<dbReference type="EMBL" id="QTSX02005700">
    <property type="protein sequence ID" value="KAJ9058978.1"/>
    <property type="molecule type" value="Genomic_DNA"/>
</dbReference>
<dbReference type="Proteomes" id="UP001165960">
    <property type="component" value="Unassembled WGS sequence"/>
</dbReference>
<reference evidence="1" key="1">
    <citation type="submission" date="2022-04" db="EMBL/GenBank/DDBJ databases">
        <title>Genome of the entomopathogenic fungus Entomophthora muscae.</title>
        <authorList>
            <person name="Elya C."/>
            <person name="Lovett B.R."/>
            <person name="Lee E."/>
            <person name="Macias A.M."/>
            <person name="Hajek A.E."/>
            <person name="De Bivort B.L."/>
            <person name="Kasson M.T."/>
            <person name="De Fine Licht H.H."/>
            <person name="Stajich J.E."/>
        </authorList>
    </citation>
    <scope>NUCLEOTIDE SEQUENCE</scope>
    <source>
        <strain evidence="1">Berkeley</strain>
    </source>
</reference>
<organism evidence="1 2">
    <name type="scientific">Entomophthora muscae</name>
    <dbReference type="NCBI Taxonomy" id="34485"/>
    <lineage>
        <taxon>Eukaryota</taxon>
        <taxon>Fungi</taxon>
        <taxon>Fungi incertae sedis</taxon>
        <taxon>Zoopagomycota</taxon>
        <taxon>Entomophthoromycotina</taxon>
        <taxon>Entomophthoromycetes</taxon>
        <taxon>Entomophthorales</taxon>
        <taxon>Entomophthoraceae</taxon>
        <taxon>Entomophthora</taxon>
    </lineage>
</organism>
<proteinExistence type="predicted"/>
<keyword evidence="2" id="KW-1185">Reference proteome</keyword>
<evidence type="ECO:0000313" key="2">
    <source>
        <dbReference type="Proteomes" id="UP001165960"/>
    </source>
</evidence>
<accession>A0ACC2S9L8</accession>
<sequence>MINRISPIIILPSNAAYLNLRGNKRPLSDSNAPRLRRVTSRCLLSQRPSVSSVRPSPSPQPRCLGPRSSLAPSLDTILEEE</sequence>
<evidence type="ECO:0000313" key="1">
    <source>
        <dbReference type="EMBL" id="KAJ9058978.1"/>
    </source>
</evidence>